<protein>
    <submittedName>
        <fullName evidence="1">Uncharacterized protein</fullName>
    </submittedName>
</protein>
<gene>
    <name evidence="1" type="ORF">HNR24_001284</name>
</gene>
<dbReference type="RefSeq" id="WP_182495365.1">
    <property type="nucleotide sequence ID" value="NZ_BAAAKT010000004.1"/>
</dbReference>
<dbReference type="Proteomes" id="UP000546252">
    <property type="component" value="Unassembled WGS sequence"/>
</dbReference>
<evidence type="ECO:0000313" key="2">
    <source>
        <dbReference type="Proteomes" id="UP000546252"/>
    </source>
</evidence>
<proteinExistence type="predicted"/>
<evidence type="ECO:0000313" key="1">
    <source>
        <dbReference type="EMBL" id="MBA8921351.1"/>
    </source>
</evidence>
<comment type="caution">
    <text evidence="1">The sequence shown here is derived from an EMBL/GenBank/DDBJ whole genome shotgun (WGS) entry which is preliminary data.</text>
</comment>
<sequence length="139" mass="15448">MMDEVEELAKGLAALADRNPVSFPLAVSNLAEERPDLVEIPVCLEPPPNAGPWQQRWHEDAKHLYRVVALVGDYGIQLRHLKHTLGSVAFQEAQKILRSSGAVVESKEPRLGMGDKRRNLIVLRTHGAADQHGRLGFDE</sequence>
<dbReference type="AlphaFoldDB" id="A0A839FRW2"/>
<name>A0A839FRW2_9MICC</name>
<reference evidence="1 2" key="1">
    <citation type="submission" date="2020-08" db="EMBL/GenBank/DDBJ databases">
        <title>Sequencing the genomes of 1000 actinobacteria strains.</title>
        <authorList>
            <person name="Klenk H.-P."/>
        </authorList>
    </citation>
    <scope>NUCLEOTIDE SEQUENCE [LARGE SCALE GENOMIC DNA]</scope>
    <source>
        <strain evidence="1 2">DSM 19081</strain>
    </source>
</reference>
<accession>A0A839FRW2</accession>
<organism evidence="1 2">
    <name type="scientific">Nesterenkonia jeotgali</name>
    <dbReference type="NCBI Taxonomy" id="317018"/>
    <lineage>
        <taxon>Bacteria</taxon>
        <taxon>Bacillati</taxon>
        <taxon>Actinomycetota</taxon>
        <taxon>Actinomycetes</taxon>
        <taxon>Micrococcales</taxon>
        <taxon>Micrococcaceae</taxon>
        <taxon>Nesterenkonia</taxon>
    </lineage>
</organism>
<dbReference type="EMBL" id="JACJIH010000001">
    <property type="protein sequence ID" value="MBA8921351.1"/>
    <property type="molecule type" value="Genomic_DNA"/>
</dbReference>